<dbReference type="CDD" id="cd07012">
    <property type="entry name" value="PBP2_Bug_TTT"/>
    <property type="match status" value="1"/>
</dbReference>
<proteinExistence type="inferred from homology"/>
<dbReference type="PANTHER" id="PTHR42928">
    <property type="entry name" value="TRICARBOXYLATE-BINDING PROTEIN"/>
    <property type="match status" value="1"/>
</dbReference>
<keyword evidence="2" id="KW-0732">Signal</keyword>
<feature type="signal peptide" evidence="2">
    <location>
        <begin position="1"/>
        <end position="32"/>
    </location>
</feature>
<organism evidence="3 4">
    <name type="scientific">Ramlibacter aurantiacus</name>
    <dbReference type="NCBI Taxonomy" id="2801330"/>
    <lineage>
        <taxon>Bacteria</taxon>
        <taxon>Pseudomonadati</taxon>
        <taxon>Pseudomonadota</taxon>
        <taxon>Betaproteobacteria</taxon>
        <taxon>Burkholderiales</taxon>
        <taxon>Comamonadaceae</taxon>
        <taxon>Ramlibacter</taxon>
    </lineage>
</organism>
<dbReference type="InterPro" id="IPR042100">
    <property type="entry name" value="Bug_dom1"/>
</dbReference>
<dbReference type="Gene3D" id="3.40.190.150">
    <property type="entry name" value="Bordetella uptake gene, domain 1"/>
    <property type="match status" value="1"/>
</dbReference>
<protein>
    <submittedName>
        <fullName evidence="3">Tripartite tricarboxylate transporter substrate binding protein</fullName>
    </submittedName>
</protein>
<dbReference type="PIRSF" id="PIRSF017082">
    <property type="entry name" value="YflP"/>
    <property type="match status" value="1"/>
</dbReference>
<feature type="chain" id="PRO_5037368403" evidence="2">
    <location>
        <begin position="33"/>
        <end position="332"/>
    </location>
</feature>
<dbReference type="PANTHER" id="PTHR42928:SF5">
    <property type="entry name" value="BLR1237 PROTEIN"/>
    <property type="match status" value="1"/>
</dbReference>
<dbReference type="Pfam" id="PF03401">
    <property type="entry name" value="TctC"/>
    <property type="match status" value="1"/>
</dbReference>
<evidence type="ECO:0000313" key="4">
    <source>
        <dbReference type="Proteomes" id="UP000613011"/>
    </source>
</evidence>
<sequence length="332" mass="34552">MQHESTPSVTRRTAAALLVAAFGALGASLAMAQDSYPQRPIRVIVPYAPGGLPDSVIRRVGPLMEKELGQTVVVDNKPGANGVVAAQSLLSAPNDGYTLIFSDSAFLNITPLIMKSLPYDVNKDFTPVAVAAKAPNFLAVNKDVPVKNLAEFTQLVRSKPNALSCGSSGVGTLHHLTLETMKRKLNLDVEHVPFRGSGQSVPAMIGGQTQCTVAALPSLAGHAAAGNARIIGVAASKPSPLAPEAAPMFPAADNMEYSFLLGFVGRPGMPAAVSNRISTALTNAMKDPEIVTALRRMGVEPTPGNAGAFTTALRADAEQLRAAAKLANLQAE</sequence>
<comment type="similarity">
    <text evidence="1">Belongs to the UPF0065 (bug) family.</text>
</comment>
<dbReference type="Proteomes" id="UP000613011">
    <property type="component" value="Unassembled WGS sequence"/>
</dbReference>
<gene>
    <name evidence="3" type="ORF">JI739_02475</name>
</gene>
<dbReference type="Gene3D" id="3.40.190.10">
    <property type="entry name" value="Periplasmic binding protein-like II"/>
    <property type="match status" value="1"/>
</dbReference>
<dbReference type="AlphaFoldDB" id="A0A936ZF95"/>
<dbReference type="EMBL" id="JAEQNA010000001">
    <property type="protein sequence ID" value="MBL0419203.1"/>
    <property type="molecule type" value="Genomic_DNA"/>
</dbReference>
<accession>A0A936ZF95</accession>
<keyword evidence="4" id="KW-1185">Reference proteome</keyword>
<comment type="caution">
    <text evidence="3">The sequence shown here is derived from an EMBL/GenBank/DDBJ whole genome shotgun (WGS) entry which is preliminary data.</text>
</comment>
<evidence type="ECO:0000256" key="2">
    <source>
        <dbReference type="SAM" id="SignalP"/>
    </source>
</evidence>
<evidence type="ECO:0000256" key="1">
    <source>
        <dbReference type="ARBA" id="ARBA00006987"/>
    </source>
</evidence>
<reference evidence="3" key="1">
    <citation type="submission" date="2021-01" db="EMBL/GenBank/DDBJ databases">
        <title>Ramlibacter sp. strain AW1 16S ribosomal RNA gene Genome sequencing and assembly.</title>
        <authorList>
            <person name="Kang M."/>
        </authorList>
    </citation>
    <scope>NUCLEOTIDE SEQUENCE</scope>
    <source>
        <strain evidence="3">AW1</strain>
    </source>
</reference>
<dbReference type="InterPro" id="IPR005064">
    <property type="entry name" value="BUG"/>
</dbReference>
<dbReference type="SUPFAM" id="SSF53850">
    <property type="entry name" value="Periplasmic binding protein-like II"/>
    <property type="match status" value="1"/>
</dbReference>
<dbReference type="RefSeq" id="WP_201682252.1">
    <property type="nucleotide sequence ID" value="NZ_JAEQNA010000001.1"/>
</dbReference>
<name>A0A936ZF95_9BURK</name>
<evidence type="ECO:0000313" key="3">
    <source>
        <dbReference type="EMBL" id="MBL0419203.1"/>
    </source>
</evidence>